<dbReference type="InterPro" id="IPR053118">
    <property type="entry name" value="HPI-Adhesin/Ser-rich"/>
</dbReference>
<dbReference type="GO" id="GO:0030414">
    <property type="term" value="F:peptidase inhibitor activity"/>
    <property type="evidence" value="ECO:0007669"/>
    <property type="project" value="InterPro"/>
</dbReference>
<feature type="domain" description="WAP" evidence="3">
    <location>
        <begin position="250"/>
        <end position="317"/>
    </location>
</feature>
<dbReference type="PROSITE" id="PS51390">
    <property type="entry name" value="WAP"/>
    <property type="match status" value="3"/>
</dbReference>
<dbReference type="HOGENOM" id="CLU_268661_0_0_1"/>
<dbReference type="Gene3D" id="3.40.50.410">
    <property type="entry name" value="von Willebrand factor, type A domain"/>
    <property type="match status" value="3"/>
</dbReference>
<dbReference type="EMBL" id="DS469593">
    <property type="protein sequence ID" value="EDO40322.1"/>
    <property type="molecule type" value="Genomic_DNA"/>
</dbReference>
<feature type="domain" description="WAP" evidence="3">
    <location>
        <begin position="1163"/>
        <end position="1217"/>
    </location>
</feature>
<dbReference type="SUPFAM" id="SSF53300">
    <property type="entry name" value="vWA-like"/>
    <property type="match status" value="3"/>
</dbReference>
<organism evidence="4 5">
    <name type="scientific">Nematostella vectensis</name>
    <name type="common">Starlet sea anemone</name>
    <dbReference type="NCBI Taxonomy" id="45351"/>
    <lineage>
        <taxon>Eukaryota</taxon>
        <taxon>Metazoa</taxon>
        <taxon>Cnidaria</taxon>
        <taxon>Anthozoa</taxon>
        <taxon>Hexacorallia</taxon>
        <taxon>Actiniaria</taxon>
        <taxon>Edwardsiidae</taxon>
        <taxon>Nematostella</taxon>
    </lineage>
</organism>
<evidence type="ECO:0000313" key="5">
    <source>
        <dbReference type="Proteomes" id="UP000001593"/>
    </source>
</evidence>
<dbReference type="InterPro" id="IPR002035">
    <property type="entry name" value="VWF_A"/>
</dbReference>
<gene>
    <name evidence="4" type="ORF">NEMVEDRAFT_v1g207973</name>
</gene>
<accession>A7S7G4</accession>
<dbReference type="CDD" id="cd01450">
    <property type="entry name" value="vWFA_subfamily_ECM"/>
    <property type="match status" value="2"/>
</dbReference>
<evidence type="ECO:0000259" key="3">
    <source>
        <dbReference type="PROSITE" id="PS51390"/>
    </source>
</evidence>
<dbReference type="eggNOG" id="KOG3544">
    <property type="taxonomic scope" value="Eukaryota"/>
</dbReference>
<sequence length="1221" mass="131258">MKQTAEKGVRGRYGKCPAFPPPASNCSTDGADECAVDQDCKAGEVCCESGCASGNMICRPVVKNCFVTMDVALAVDTSDGMSDADLAKTKSLVTTLVNQFSDSENSIRFGITTYGQEARTLANFKQNFDEAKLRTAIKGIQKTGVQARRHDLAAMAVKNDLFSLEGGMRQGHPRFVIFFSAGANTGTADDLKKASKPLTDLGVNMIAIGVNSNADQASLAELASENRFIFSANSPAELDALWPSIEAQMCQEKPGKCPPSPPSGGSCGDVTPEEIPCGESVAGKEGRTDKANDWDCPGEQRCCKSDDGCHSVCKEPPNVCENAAHDLAILIESSDSVGAAGFEKAKKFAKDIVNAFKIGTSGTHVSVTTFGASSSVNFNFNSFSSIYRRKSIYRRRVLNFNFNSFSVSRYIAVGKFIFNSFSGPQLTASYINENIDQIKFLGGSPAAVNAALDQAVNNSLVIIGSGQFQDPAVAIGLGAALKQNLVDVFAVPVGDNPDVATLRSFASPNVEKNVFMTSSHNALRPHVRAVTKAICDGAIKIRNNTQTRHTGGVGNMNNGNKRIKVLDNTQTRHTSGVGNMNNGNKRTKVLDNTQTRHTGGVGNMNNGNKRTKVLDNTQTRHTSGVGNMNNGNKRTKTRYTSGVGNMNNGNKRTKVLDNTQTRHTSGVGNMNDGNKRTKVLDNTQTRHTSGVGNMNNGNKRTKVLDNTQTRHTSGVGNMNNGNKRTKVLDNTQTRHTSGVGNMNNGNKRTKVLCNTQTRHTSGVGNMNNGNKRTKVLDNTQTRHTSGVGNMNNGNKRTKFLDNTQTRHTSGVGNINNGNKRTKAHSGVCNMNNGNKRTKFLDNTQTRHTSGVGNMNNGNKRTKVLDNTQTRHTSGVGNMNNGNKRTKVLDNTQTRHTSGVGNMNNGNKRTKVLDNTQTRHTSGVGNMNNGNKRTKFLDNTQTRHTSGVGNMNNGNKRTKVLCNTQTRHTSGVGNMNNECDRPVDVYFGIPVSGSVAPQFANIKKMFTSLLSLLKVNNRLVHTGLIRYSDTADVVLNLNRVYNRDAVGAVINQIPISGSSLNLARAFEVAADHGFTIYGGVRQTVPKIFVVYIPGPVSSPPAEVQAAVTKLKGLGVRVVLLGLDSNIDKSLYSTVSTQPSRKFVLTADSFAGLNLALNAAANRICNAKYGRCPKPPPAPPSCPAEDDLAHECSEDKDCKTEGDLCCQDGCKQRTCKDGVKSKG</sequence>
<feature type="region of interest" description="Disordered" evidence="1">
    <location>
        <begin position="619"/>
        <end position="653"/>
    </location>
</feature>
<keyword evidence="5" id="KW-1185">Reference proteome</keyword>
<reference evidence="4 5" key="1">
    <citation type="journal article" date="2007" name="Science">
        <title>Sea anemone genome reveals ancestral eumetazoan gene repertoire and genomic organization.</title>
        <authorList>
            <person name="Putnam N.H."/>
            <person name="Srivastava M."/>
            <person name="Hellsten U."/>
            <person name="Dirks B."/>
            <person name="Chapman J."/>
            <person name="Salamov A."/>
            <person name="Terry A."/>
            <person name="Shapiro H."/>
            <person name="Lindquist E."/>
            <person name="Kapitonov V.V."/>
            <person name="Jurka J."/>
            <person name="Genikhovich G."/>
            <person name="Grigoriev I.V."/>
            <person name="Lucas S.M."/>
            <person name="Steele R.E."/>
            <person name="Finnerty J.R."/>
            <person name="Technau U."/>
            <person name="Martindale M.Q."/>
            <person name="Rokhsar D.S."/>
        </authorList>
    </citation>
    <scope>NUCLEOTIDE SEQUENCE [LARGE SCALE GENOMIC DNA]</scope>
    <source>
        <strain evidence="5">CH2 X CH6</strain>
    </source>
</reference>
<dbReference type="Pfam" id="PF00092">
    <property type="entry name" value="VWA"/>
    <property type="match status" value="3"/>
</dbReference>
<feature type="region of interest" description="Disordered" evidence="1">
    <location>
        <begin position="805"/>
        <end position="838"/>
    </location>
</feature>
<dbReference type="InterPro" id="IPR036465">
    <property type="entry name" value="vWFA_dom_sf"/>
</dbReference>
<feature type="compositionally biased region" description="Polar residues" evidence="1">
    <location>
        <begin position="828"/>
        <end position="838"/>
    </location>
</feature>
<evidence type="ECO:0000256" key="1">
    <source>
        <dbReference type="SAM" id="MobiDB-lite"/>
    </source>
</evidence>
<dbReference type="PROSITE" id="PS50234">
    <property type="entry name" value="VWFA"/>
    <property type="match status" value="3"/>
</dbReference>
<feature type="domain" description="WAP" evidence="3">
    <location>
        <begin position="9"/>
        <end position="62"/>
    </location>
</feature>
<evidence type="ECO:0000313" key="4">
    <source>
        <dbReference type="EMBL" id="EDO40322.1"/>
    </source>
</evidence>
<evidence type="ECO:0000259" key="2">
    <source>
        <dbReference type="PROSITE" id="PS50234"/>
    </source>
</evidence>
<dbReference type="Proteomes" id="UP000001593">
    <property type="component" value="Unassembled WGS sequence"/>
</dbReference>
<dbReference type="GO" id="GO:0005576">
    <property type="term" value="C:extracellular region"/>
    <property type="evidence" value="ECO:0007669"/>
    <property type="project" value="InterPro"/>
</dbReference>
<dbReference type="CDD" id="cd00199">
    <property type="entry name" value="WAP"/>
    <property type="match status" value="1"/>
</dbReference>
<protein>
    <submittedName>
        <fullName evidence="4">Uncharacterized protein</fullName>
    </submittedName>
</protein>
<feature type="compositionally biased region" description="Polar residues" evidence="1">
    <location>
        <begin position="805"/>
        <end position="818"/>
    </location>
</feature>
<dbReference type="AlphaFoldDB" id="A7S7G4"/>
<feature type="domain" description="VWFA" evidence="2">
    <location>
        <begin position="70"/>
        <end position="245"/>
    </location>
</feature>
<feature type="domain" description="VWFA" evidence="2">
    <location>
        <begin position="983"/>
        <end position="1162"/>
    </location>
</feature>
<name>A7S7G4_NEMVE</name>
<dbReference type="InParanoid" id="A7S7G4"/>
<dbReference type="PANTHER" id="PTHR36144:SF5">
    <property type="entry name" value="G PROTEIN-COUPLED RECEPTOR GPR1 C-TERMINAL DOMAIN-CONTAINING PROTEIN"/>
    <property type="match status" value="1"/>
</dbReference>
<dbReference type="SMART" id="SM00327">
    <property type="entry name" value="VWA"/>
    <property type="match status" value="3"/>
</dbReference>
<dbReference type="InterPro" id="IPR008197">
    <property type="entry name" value="WAP_dom"/>
</dbReference>
<proteinExistence type="predicted"/>
<dbReference type="PANTHER" id="PTHR36144">
    <property type="entry name" value="S-ANTIGEN PROTEIN"/>
    <property type="match status" value="1"/>
</dbReference>
<feature type="domain" description="VWFA" evidence="2">
    <location>
        <begin position="326"/>
        <end position="534"/>
    </location>
</feature>